<dbReference type="Pfam" id="PF03372">
    <property type="entry name" value="Exo_endo_phos"/>
    <property type="match status" value="1"/>
</dbReference>
<evidence type="ECO:0000256" key="1">
    <source>
        <dbReference type="SAM" id="MobiDB-lite"/>
    </source>
</evidence>
<keyword evidence="2" id="KW-0812">Transmembrane</keyword>
<organism evidence="4 5">
    <name type="scientific">Isoptericola jiangsuensis</name>
    <dbReference type="NCBI Taxonomy" id="548579"/>
    <lineage>
        <taxon>Bacteria</taxon>
        <taxon>Bacillati</taxon>
        <taxon>Actinomycetota</taxon>
        <taxon>Actinomycetes</taxon>
        <taxon>Micrococcales</taxon>
        <taxon>Promicromonosporaceae</taxon>
        <taxon>Isoptericola</taxon>
    </lineage>
</organism>
<feature type="transmembrane region" description="Helical" evidence="2">
    <location>
        <begin position="244"/>
        <end position="267"/>
    </location>
</feature>
<evidence type="ECO:0000313" key="4">
    <source>
        <dbReference type="EMBL" id="PFG42529.1"/>
    </source>
</evidence>
<dbReference type="InterPro" id="IPR036691">
    <property type="entry name" value="Endo/exonu/phosph_ase_sf"/>
</dbReference>
<feature type="transmembrane region" description="Helical" evidence="2">
    <location>
        <begin position="43"/>
        <end position="64"/>
    </location>
</feature>
<proteinExistence type="predicted"/>
<feature type="region of interest" description="Disordered" evidence="1">
    <location>
        <begin position="133"/>
        <end position="152"/>
    </location>
</feature>
<reference evidence="4 5" key="1">
    <citation type="submission" date="2017-10" db="EMBL/GenBank/DDBJ databases">
        <title>Sequencing the genomes of 1000 actinobacteria strains.</title>
        <authorList>
            <person name="Klenk H.-P."/>
        </authorList>
    </citation>
    <scope>NUCLEOTIDE SEQUENCE [LARGE SCALE GENOMIC DNA]</scope>
    <source>
        <strain evidence="4 5">DSM 21863</strain>
    </source>
</reference>
<keyword evidence="2" id="KW-1133">Transmembrane helix</keyword>
<feature type="transmembrane region" description="Helical" evidence="2">
    <location>
        <begin position="71"/>
        <end position="95"/>
    </location>
</feature>
<dbReference type="Proteomes" id="UP000224130">
    <property type="component" value="Unassembled WGS sequence"/>
</dbReference>
<accession>A0A2A9EWJ2</accession>
<feature type="transmembrane region" description="Helical" evidence="2">
    <location>
        <begin position="393"/>
        <end position="412"/>
    </location>
</feature>
<dbReference type="PANTHER" id="PTHR14859">
    <property type="entry name" value="CALCOFLUOR WHITE HYPERSENSITIVE PROTEIN PRECURSOR"/>
    <property type="match status" value="1"/>
</dbReference>
<dbReference type="AlphaFoldDB" id="A0A2A9EWJ2"/>
<feature type="transmembrane region" description="Helical" evidence="2">
    <location>
        <begin position="274"/>
        <end position="291"/>
    </location>
</feature>
<dbReference type="RefSeq" id="WP_098463023.1">
    <property type="nucleotide sequence ID" value="NZ_PDJJ01000001.1"/>
</dbReference>
<gene>
    <name evidence="4" type="ORF">ATJ88_1191</name>
</gene>
<name>A0A2A9EWJ2_9MICO</name>
<dbReference type="OrthoDB" id="155529at2"/>
<dbReference type="PANTHER" id="PTHR14859:SF1">
    <property type="entry name" value="PGAP2-INTERACTING PROTEIN"/>
    <property type="match status" value="1"/>
</dbReference>
<evidence type="ECO:0000259" key="3">
    <source>
        <dbReference type="Pfam" id="PF03372"/>
    </source>
</evidence>
<dbReference type="GO" id="GO:0004527">
    <property type="term" value="F:exonuclease activity"/>
    <property type="evidence" value="ECO:0007669"/>
    <property type="project" value="UniProtKB-KW"/>
</dbReference>
<feature type="transmembrane region" description="Helical" evidence="2">
    <location>
        <begin position="187"/>
        <end position="206"/>
    </location>
</feature>
<keyword evidence="4" id="KW-0255">Endonuclease</keyword>
<dbReference type="GO" id="GO:0016020">
    <property type="term" value="C:membrane"/>
    <property type="evidence" value="ECO:0007669"/>
    <property type="project" value="GOC"/>
</dbReference>
<dbReference type="InterPro" id="IPR005135">
    <property type="entry name" value="Endo/exonuclease/phosphatase"/>
</dbReference>
<dbReference type="SUPFAM" id="SSF56219">
    <property type="entry name" value="DNase I-like"/>
    <property type="match status" value="1"/>
</dbReference>
<feature type="transmembrane region" description="Helical" evidence="2">
    <location>
        <begin position="107"/>
        <end position="128"/>
    </location>
</feature>
<protein>
    <submittedName>
        <fullName evidence="4">Endonuclease/exonuclease/phosphatase family metal-dependent hydrolase</fullName>
    </submittedName>
</protein>
<evidence type="ECO:0000313" key="5">
    <source>
        <dbReference type="Proteomes" id="UP000224130"/>
    </source>
</evidence>
<keyword evidence="2" id="KW-0472">Membrane</keyword>
<dbReference type="InterPro" id="IPR051916">
    <property type="entry name" value="GPI-anchor_lipid_remodeler"/>
</dbReference>
<keyword evidence="4" id="KW-0540">Nuclease</keyword>
<dbReference type="GO" id="GO:0004519">
    <property type="term" value="F:endonuclease activity"/>
    <property type="evidence" value="ECO:0007669"/>
    <property type="project" value="UniProtKB-KW"/>
</dbReference>
<sequence>MNPASRARSELFLLALVTGLVAELVRASGPLLDRAFAQGVTTAATVALVTYVAPAVVVAALTVGRRVSGRVVLLAVALLVAARVALQVLGAQVAAVDLAPGAGEARAWLGLATVALGLGVLVVVAAFVSAPADEPTARDQPPSEPGTDTPAARGSLVARGVTYGLLGSAAVHLLLGTWDAVWRADAAAWVVVGVLSAGTLATAWLLRGRPAGPCTRSLWVLGPYVALGVQVFANPAFVASDANLPLPVAGAALAVATLATGAALSLLRPLAGPLAAAVVLVLGVWVLFLAAPPGPVAAWLLLAVATALPAAGARAVAPLWSQPARVHGTAWLTGTAAAVGLGTALPLLVYQLDYDVPLPFPNGLAPVVAALAVALPAVVQARRGVTVPAPGGAVLCGAVAAVAVAGTVVVALPGTAGDDPDVDAGAVRVLSWNVHYGVSADPSVRLDEMVDVIASADPEVVVLQEVSRGWVLGGGGDMASALARATGRELAWAPAADRQFGNALLWDPDRADVTDVAVVELPYGAGPQRRSALAATVTVHAAPRAVPFRLVTTHLQHREENHATRLAQLDAIFAAEPVDGPYVLAGDLNAEPGWAEIAAITDEGLVSAQDAVGDPAALTSPAVVPRYRVDWVFSGPDVPATSSEVIDVVDSDHRPLLVTLDLP</sequence>
<keyword evidence="4" id="KW-0378">Hydrolase</keyword>
<keyword evidence="4" id="KW-0269">Exonuclease</keyword>
<evidence type="ECO:0000256" key="2">
    <source>
        <dbReference type="SAM" id="Phobius"/>
    </source>
</evidence>
<dbReference type="EMBL" id="PDJJ01000001">
    <property type="protein sequence ID" value="PFG42529.1"/>
    <property type="molecule type" value="Genomic_DNA"/>
</dbReference>
<feature type="transmembrane region" description="Helical" evidence="2">
    <location>
        <begin position="329"/>
        <end position="352"/>
    </location>
</feature>
<dbReference type="GO" id="GO:0006506">
    <property type="term" value="P:GPI anchor biosynthetic process"/>
    <property type="evidence" value="ECO:0007669"/>
    <property type="project" value="TreeGrafter"/>
</dbReference>
<feature type="transmembrane region" description="Helical" evidence="2">
    <location>
        <begin position="218"/>
        <end position="238"/>
    </location>
</feature>
<dbReference type="Gene3D" id="3.60.10.10">
    <property type="entry name" value="Endonuclease/exonuclease/phosphatase"/>
    <property type="match status" value="1"/>
</dbReference>
<keyword evidence="5" id="KW-1185">Reference proteome</keyword>
<feature type="transmembrane region" description="Helical" evidence="2">
    <location>
        <begin position="297"/>
        <end position="317"/>
    </location>
</feature>
<feature type="transmembrane region" description="Helical" evidence="2">
    <location>
        <begin position="156"/>
        <end position="175"/>
    </location>
</feature>
<feature type="domain" description="Endonuclease/exonuclease/phosphatase" evidence="3">
    <location>
        <begin position="430"/>
        <end position="653"/>
    </location>
</feature>
<feature type="transmembrane region" description="Helical" evidence="2">
    <location>
        <begin position="364"/>
        <end position="381"/>
    </location>
</feature>
<comment type="caution">
    <text evidence="4">The sequence shown here is derived from an EMBL/GenBank/DDBJ whole genome shotgun (WGS) entry which is preliminary data.</text>
</comment>